<dbReference type="Pfam" id="PF13464">
    <property type="entry name" value="RodZ_C"/>
    <property type="match status" value="1"/>
</dbReference>
<dbReference type="GeneID" id="56276556"/>
<dbReference type="AlphaFoldDB" id="A0A4Q5KEK6"/>
<dbReference type="InterPro" id="IPR025194">
    <property type="entry name" value="RodZ-like_C"/>
</dbReference>
<dbReference type="InterPro" id="IPR010982">
    <property type="entry name" value="Lambda_DNA-bd_dom_sf"/>
</dbReference>
<sequence length="311" mass="34644">MTIEHIEEKVETLVAPGLLLKEAREEQGLSLEDISSRLRLRVEVLQQIEADQFDMGKLATFTRGYYRSYAKIVNVPEIKVLNALDQLGKALIEEHDMQSFSRKTKREKHDNRIMKLTWVIFALILSMSVLWWWQEQAQLESKQDAELITEVTSEAPTQVTESTTGEDGATDEHSVLNETNALEVDTKLSELETAPEELEAPIAEDVSTNEAVDATSETKAEEKVAVVEPVAIAEDVLMTFNNDCWLQVQDAANNRLYSGVKKANQTLKLTGKAPYKLVIGAPSAVTLTYKGKPVDLSAYPAGKVARLTLPQ</sequence>
<proteinExistence type="predicted"/>
<reference evidence="4 5" key="1">
    <citation type="submission" date="2019-02" db="EMBL/GenBank/DDBJ databases">
        <title>Genome sequences of Aliivibrio finisterrensis strains from farmed Atlantic salmon.</title>
        <authorList>
            <person name="Bowman J.P."/>
        </authorList>
    </citation>
    <scope>NUCLEOTIDE SEQUENCE [LARGE SCALE GENOMIC DNA]</scope>
    <source>
        <strain evidence="4 5">A32</strain>
    </source>
</reference>
<organism evidence="4 5">
    <name type="scientific">Aliivibrio finisterrensis</name>
    <dbReference type="NCBI Taxonomy" id="511998"/>
    <lineage>
        <taxon>Bacteria</taxon>
        <taxon>Pseudomonadati</taxon>
        <taxon>Pseudomonadota</taxon>
        <taxon>Gammaproteobacteria</taxon>
        <taxon>Vibrionales</taxon>
        <taxon>Vibrionaceae</taxon>
        <taxon>Aliivibrio</taxon>
    </lineage>
</organism>
<evidence type="ECO:0000313" key="4">
    <source>
        <dbReference type="EMBL" id="RYU44488.1"/>
    </source>
</evidence>
<dbReference type="PANTHER" id="PTHR34475:SF1">
    <property type="entry name" value="CYTOSKELETON PROTEIN RODZ"/>
    <property type="match status" value="1"/>
</dbReference>
<gene>
    <name evidence="4" type="primary">rodZ</name>
    <name evidence="4" type="ORF">ERW49_15910</name>
</gene>
<feature type="compositionally biased region" description="Polar residues" evidence="1">
    <location>
        <begin position="153"/>
        <end position="165"/>
    </location>
</feature>
<dbReference type="OrthoDB" id="9790252at2"/>
<evidence type="ECO:0000256" key="2">
    <source>
        <dbReference type="SAM" id="Phobius"/>
    </source>
</evidence>
<evidence type="ECO:0000259" key="3">
    <source>
        <dbReference type="Pfam" id="PF13464"/>
    </source>
</evidence>
<evidence type="ECO:0000256" key="1">
    <source>
        <dbReference type="SAM" id="MobiDB-lite"/>
    </source>
</evidence>
<keyword evidence="2" id="KW-0472">Membrane</keyword>
<evidence type="ECO:0000313" key="5">
    <source>
        <dbReference type="Proteomes" id="UP000293465"/>
    </source>
</evidence>
<dbReference type="Gene3D" id="1.10.260.40">
    <property type="entry name" value="lambda repressor-like DNA-binding domains"/>
    <property type="match status" value="1"/>
</dbReference>
<protein>
    <submittedName>
        <fullName evidence="4">Cytoskeleton protein RodZ</fullName>
    </submittedName>
</protein>
<comment type="caution">
    <text evidence="4">The sequence shown here is derived from an EMBL/GenBank/DDBJ whole genome shotgun (WGS) entry which is preliminary data.</text>
</comment>
<dbReference type="CDD" id="cd00093">
    <property type="entry name" value="HTH_XRE"/>
    <property type="match status" value="1"/>
</dbReference>
<dbReference type="InterPro" id="IPR050400">
    <property type="entry name" value="Bact_Cytoskel_RodZ"/>
</dbReference>
<feature type="region of interest" description="Disordered" evidence="1">
    <location>
        <begin position="153"/>
        <end position="177"/>
    </location>
</feature>
<feature type="domain" description="Cytoskeleton protein RodZ-like C-terminal" evidence="3">
    <location>
        <begin position="238"/>
        <end position="308"/>
    </location>
</feature>
<dbReference type="NCBIfam" id="NF008109">
    <property type="entry name" value="PRK10856.1"/>
    <property type="match status" value="1"/>
</dbReference>
<feature type="transmembrane region" description="Helical" evidence="2">
    <location>
        <begin position="113"/>
        <end position="133"/>
    </location>
</feature>
<keyword evidence="2" id="KW-0812">Transmembrane</keyword>
<dbReference type="Proteomes" id="UP000293465">
    <property type="component" value="Unassembled WGS sequence"/>
</dbReference>
<dbReference type="Pfam" id="PF13413">
    <property type="entry name" value="HTH_25"/>
    <property type="match status" value="1"/>
</dbReference>
<dbReference type="EMBL" id="SEZJ01000017">
    <property type="protein sequence ID" value="RYU44488.1"/>
    <property type="molecule type" value="Genomic_DNA"/>
</dbReference>
<name>A0A4Q5KEK6_9GAMM</name>
<dbReference type="RefSeq" id="WP_130088054.1">
    <property type="nucleotide sequence ID" value="NZ_SEZJ01000017.1"/>
</dbReference>
<keyword evidence="2" id="KW-1133">Transmembrane helix</keyword>
<accession>A0A4Q5KEK6</accession>
<dbReference type="GO" id="GO:0003677">
    <property type="term" value="F:DNA binding"/>
    <property type="evidence" value="ECO:0007669"/>
    <property type="project" value="InterPro"/>
</dbReference>
<dbReference type="InterPro" id="IPR001387">
    <property type="entry name" value="Cro/C1-type_HTH"/>
</dbReference>
<dbReference type="PANTHER" id="PTHR34475">
    <property type="match status" value="1"/>
</dbReference>